<dbReference type="AlphaFoldDB" id="A0A3D9QY81"/>
<reference evidence="1 2" key="1">
    <citation type="submission" date="2018-08" db="EMBL/GenBank/DDBJ databases">
        <title>Genomic Encyclopedia of Type Strains, Phase III (KMG-III): the genomes of soil and plant-associated and newly described type strains.</title>
        <authorList>
            <person name="Whitman W."/>
        </authorList>
    </citation>
    <scope>NUCLEOTIDE SEQUENCE [LARGE SCALE GENOMIC DNA]</scope>
    <source>
        <strain evidence="1 2">CGMCC 1.10966</strain>
    </source>
</reference>
<organism evidence="1 2">
    <name type="scientific">Paenibacillus taihuensis</name>
    <dbReference type="NCBI Taxonomy" id="1156355"/>
    <lineage>
        <taxon>Bacteria</taxon>
        <taxon>Bacillati</taxon>
        <taxon>Bacillota</taxon>
        <taxon>Bacilli</taxon>
        <taxon>Bacillales</taxon>
        <taxon>Paenibacillaceae</taxon>
        <taxon>Paenibacillus</taxon>
    </lineage>
</organism>
<evidence type="ECO:0000313" key="1">
    <source>
        <dbReference type="EMBL" id="REE70456.1"/>
    </source>
</evidence>
<dbReference type="EMBL" id="QTTN01000030">
    <property type="protein sequence ID" value="REE70456.1"/>
    <property type="molecule type" value="Genomic_DNA"/>
</dbReference>
<dbReference type="RefSeq" id="WP_116191111.1">
    <property type="nucleotide sequence ID" value="NZ_QTTN01000030.1"/>
</dbReference>
<evidence type="ECO:0000313" key="2">
    <source>
        <dbReference type="Proteomes" id="UP000256304"/>
    </source>
</evidence>
<sequence length="311" mass="34402">MMLHVTNGDSTAQLLQKSSISGTILPWRESWIDGPAALDWWEEQAQQARAEWFERELGVPQFLYIEQCKSQQSQLTQAVMGGEEIVLWFEYDLFDQAMLAALLYWFSKAFESIPLNLSWIVATEVPGVADFRGLGQLSPEQVAAFWPQRREVATDEQAAAARAWAAYSAAADASDIDGREAITHWLRLDGEKLPVMAEALAFQLKRLPSEADSLGIVERLTLQELESALNVSPDADGVTPDKLFGAVSSALPMLGMGDLSYWSMLNAMAAGDDPLIQVSGDRPLPGFAAAHPINWKQWAIRLAPRGQRLLD</sequence>
<accession>A0A3D9QY81</accession>
<name>A0A3D9QY81_9BACL</name>
<protein>
    <recommendedName>
        <fullName evidence="3">DUF1835 domain-containing protein</fullName>
    </recommendedName>
</protein>
<gene>
    <name evidence="1" type="ORF">A8990_13010</name>
</gene>
<dbReference type="OrthoDB" id="127805at2"/>
<keyword evidence="2" id="KW-1185">Reference proteome</keyword>
<comment type="caution">
    <text evidence="1">The sequence shown here is derived from an EMBL/GenBank/DDBJ whole genome shotgun (WGS) entry which is preliminary data.</text>
</comment>
<proteinExistence type="predicted"/>
<evidence type="ECO:0008006" key="3">
    <source>
        <dbReference type="Google" id="ProtNLM"/>
    </source>
</evidence>
<dbReference type="Proteomes" id="UP000256304">
    <property type="component" value="Unassembled WGS sequence"/>
</dbReference>